<dbReference type="InterPro" id="IPR002656">
    <property type="entry name" value="Acyl_transf_3_dom"/>
</dbReference>
<dbReference type="InParanoid" id="A0A6I8TYU7"/>
<evidence type="ECO:0000313" key="2">
    <source>
        <dbReference type="EnsemblMetazoa" id="AAEL020388-PA"/>
    </source>
</evidence>
<dbReference type="PANTHER" id="PTHR11161">
    <property type="entry name" value="O-ACYLTRANSFERASE"/>
    <property type="match status" value="1"/>
</dbReference>
<proteinExistence type="predicted"/>
<dbReference type="Pfam" id="PF01757">
    <property type="entry name" value="Acyl_transf_3"/>
    <property type="match status" value="1"/>
</dbReference>
<dbReference type="OrthoDB" id="10265389at2759"/>
<gene>
    <name evidence="2" type="primary">110679106</name>
</gene>
<sequence length="645" mass="74511">MFSRYLTAALIALIAVSVKIFANGSFTEKVKQLDEPWKTLPQLYDYDDFDECRRRNPNFRYTVVKAHLVENANSVLWQQIKQYSSDPRHYKRDTLEIGVCLDHCRTISIVKMSIEQQAESCAADRVWTNYQLNCTTDTLTSISADNYDRPTGNMETIFCLTIMVILLLIATCTIIDFQSVKSESLIVKAFSLPENLRKLASLNSRSRQDLLFLDGGRVLTMLIILLCHASIPMIRIPLKNPEKMEQQFSNFWFPIAMAGNTYLVQIFFVIGGLVLAVNFMDHIKTHPQFKMWYLMDRILNRLVRILPVYAFVILFQVSWYQRLKDGPFSERYQDHCAENWWTNLLFVNNYINTNEPCLQFTWYLGADFQLYLAGTIIMMINWRFPRLINALVCFLIAFALVVPAAVIYYNHLDATVMMIVRYVIGEIRNLEYYLKVYVTFESNAGNYFFGIITGIVYHHFNSKGKKLESIKNFNAMFLLAVAFFIKMNVLTVCLPRDHLAEPSLLLALYGSLLKASWGILACFLMFYLTFRPRNLFASFLQHPVMLVLSKLSYSSYVVQYTVVYAIYRNVTTPLMSNAFTTILFTSAVVFITLFVGFLLHVCIEVPVMTLCKPLLAPQRTNFPVSPTEEHLIENKAKTDIKDLSK</sequence>
<feature type="domain" description="Acyltransferase 3" evidence="1">
    <location>
        <begin position="211"/>
        <end position="600"/>
    </location>
</feature>
<evidence type="ECO:0000313" key="3">
    <source>
        <dbReference type="Proteomes" id="UP000008820"/>
    </source>
</evidence>
<name>A0A6I8TYU7_AEDAE</name>
<dbReference type="GO" id="GO:0016747">
    <property type="term" value="F:acyltransferase activity, transferring groups other than amino-acyl groups"/>
    <property type="evidence" value="ECO:0007669"/>
    <property type="project" value="InterPro"/>
</dbReference>
<reference evidence="2 3" key="1">
    <citation type="submission" date="2017-06" db="EMBL/GenBank/DDBJ databases">
        <title>Aedes aegypti genome working group (AGWG) sequencing and assembly.</title>
        <authorList>
            <consortium name="Aedes aegypti Genome Working Group (AGWG)"/>
            <person name="Matthews B.J."/>
        </authorList>
    </citation>
    <scope>NUCLEOTIDE SEQUENCE [LARGE SCALE GENOMIC DNA]</scope>
    <source>
        <strain evidence="2 3">LVP_AGWG</strain>
    </source>
</reference>
<dbReference type="InterPro" id="IPR052728">
    <property type="entry name" value="O2_lipid_transport_reg"/>
</dbReference>
<evidence type="ECO:0000259" key="1">
    <source>
        <dbReference type="Pfam" id="PF01757"/>
    </source>
</evidence>
<dbReference type="EnsemblMetazoa" id="AAEL020388-RA">
    <property type="protein sequence ID" value="AAEL020388-PA"/>
    <property type="gene ID" value="AAEL020388"/>
</dbReference>
<dbReference type="Proteomes" id="UP000008820">
    <property type="component" value="Chromosome 3"/>
</dbReference>
<protein>
    <recommendedName>
        <fullName evidence="1">Acyltransferase 3 domain-containing protein</fullName>
    </recommendedName>
</protein>
<accession>A0A6I8TYU7</accession>
<organism evidence="2 3">
    <name type="scientific">Aedes aegypti</name>
    <name type="common">Yellowfever mosquito</name>
    <name type="synonym">Culex aegypti</name>
    <dbReference type="NCBI Taxonomy" id="7159"/>
    <lineage>
        <taxon>Eukaryota</taxon>
        <taxon>Metazoa</taxon>
        <taxon>Ecdysozoa</taxon>
        <taxon>Arthropoda</taxon>
        <taxon>Hexapoda</taxon>
        <taxon>Insecta</taxon>
        <taxon>Pterygota</taxon>
        <taxon>Neoptera</taxon>
        <taxon>Endopterygota</taxon>
        <taxon>Diptera</taxon>
        <taxon>Nematocera</taxon>
        <taxon>Culicoidea</taxon>
        <taxon>Culicidae</taxon>
        <taxon>Culicinae</taxon>
        <taxon>Aedini</taxon>
        <taxon>Aedes</taxon>
        <taxon>Stegomyia</taxon>
    </lineage>
</organism>
<reference evidence="2" key="2">
    <citation type="submission" date="2020-05" db="UniProtKB">
        <authorList>
            <consortium name="EnsemblMetazoa"/>
        </authorList>
    </citation>
    <scope>IDENTIFICATION</scope>
    <source>
        <strain evidence="2">LVP_AGWG</strain>
    </source>
</reference>
<dbReference type="PANTHER" id="PTHR11161:SF22">
    <property type="entry name" value="ACYLTRANSFERASE 3 DOMAIN-CONTAINING PROTEIN-RELATED"/>
    <property type="match status" value="1"/>
</dbReference>
<keyword evidence="3" id="KW-1185">Reference proteome</keyword>
<dbReference type="AlphaFoldDB" id="A0A6I8TYU7"/>